<organism evidence="1 2">
    <name type="scientific">Microbacterium resistens</name>
    <dbReference type="NCBI Taxonomy" id="156977"/>
    <lineage>
        <taxon>Bacteria</taxon>
        <taxon>Bacillati</taxon>
        <taxon>Actinomycetota</taxon>
        <taxon>Actinomycetes</taxon>
        <taxon>Micrococcales</taxon>
        <taxon>Microbacteriaceae</taxon>
        <taxon>Microbacterium</taxon>
    </lineage>
</organism>
<comment type="caution">
    <text evidence="1">The sequence shown here is derived from an EMBL/GenBank/DDBJ whole genome shotgun (WGS) entry which is preliminary data.</text>
</comment>
<evidence type="ECO:0008006" key="3">
    <source>
        <dbReference type="Google" id="ProtNLM"/>
    </source>
</evidence>
<accession>A0ABU1SCT4</accession>
<dbReference type="EMBL" id="JAVDUM010000008">
    <property type="protein sequence ID" value="MDR6867414.1"/>
    <property type="molecule type" value="Genomic_DNA"/>
</dbReference>
<dbReference type="Proteomes" id="UP001259347">
    <property type="component" value="Unassembled WGS sequence"/>
</dbReference>
<dbReference type="RefSeq" id="WP_310020191.1">
    <property type="nucleotide sequence ID" value="NZ_JAVDUM010000008.1"/>
</dbReference>
<sequence>MSAVAAAVVALSVAGCRGVPSPSGEPDRAETIPVAGGECELSWWLTPLSDDVPDDAWQIAEQRLADAEVSQSHWDEWRTILDSDPDIDWTSEGRLQGRAYLEAVRADVRAALEAAGYPDTRRVIEVYSDIACSE</sequence>
<gene>
    <name evidence="1" type="ORF">J2Y69_002017</name>
</gene>
<protein>
    <recommendedName>
        <fullName evidence="3">Lipoprotein</fullName>
    </recommendedName>
</protein>
<keyword evidence="2" id="KW-1185">Reference proteome</keyword>
<evidence type="ECO:0000313" key="2">
    <source>
        <dbReference type="Proteomes" id="UP001259347"/>
    </source>
</evidence>
<proteinExistence type="predicted"/>
<evidence type="ECO:0000313" key="1">
    <source>
        <dbReference type="EMBL" id="MDR6867414.1"/>
    </source>
</evidence>
<name>A0ABU1SCT4_9MICO</name>
<reference evidence="1 2" key="1">
    <citation type="submission" date="2023-07" db="EMBL/GenBank/DDBJ databases">
        <title>Sorghum-associated microbial communities from plants grown in Nebraska, USA.</title>
        <authorList>
            <person name="Schachtman D."/>
        </authorList>
    </citation>
    <scope>NUCLEOTIDE SEQUENCE [LARGE SCALE GENOMIC DNA]</scope>
    <source>
        <strain evidence="1 2">2980</strain>
    </source>
</reference>